<reference evidence="14" key="1">
    <citation type="submission" date="2023-03" db="EMBL/GenBank/DDBJ databases">
        <title>Massive genome expansion in bonnet fungi (Mycena s.s.) driven by repeated elements and novel gene families across ecological guilds.</title>
        <authorList>
            <consortium name="Lawrence Berkeley National Laboratory"/>
            <person name="Harder C.B."/>
            <person name="Miyauchi S."/>
            <person name="Viragh M."/>
            <person name="Kuo A."/>
            <person name="Thoen E."/>
            <person name="Andreopoulos B."/>
            <person name="Lu D."/>
            <person name="Skrede I."/>
            <person name="Drula E."/>
            <person name="Henrissat B."/>
            <person name="Morin E."/>
            <person name="Kohler A."/>
            <person name="Barry K."/>
            <person name="LaButti K."/>
            <person name="Morin E."/>
            <person name="Salamov A."/>
            <person name="Lipzen A."/>
            <person name="Mereny Z."/>
            <person name="Hegedus B."/>
            <person name="Baldrian P."/>
            <person name="Stursova M."/>
            <person name="Weitz H."/>
            <person name="Taylor A."/>
            <person name="Grigoriev I.V."/>
            <person name="Nagy L.G."/>
            <person name="Martin F."/>
            <person name="Kauserud H."/>
        </authorList>
    </citation>
    <scope>NUCLEOTIDE SEQUENCE</scope>
    <source>
        <strain evidence="14">CBHHK188m</strain>
    </source>
</reference>
<protein>
    <recommendedName>
        <fullName evidence="6">Ribonuclease H</fullName>
        <ecNumber evidence="5">3.1.26.4</ecNumber>
    </recommendedName>
</protein>
<evidence type="ECO:0000256" key="2">
    <source>
        <dbReference type="ARBA" id="ARBA00001946"/>
    </source>
</evidence>
<dbReference type="FunFam" id="3.40.970.10:FF:000002">
    <property type="entry name" value="Ribonuclease H"/>
    <property type="match status" value="1"/>
</dbReference>
<organism evidence="14 15">
    <name type="scientific">Mycena maculata</name>
    <dbReference type="NCBI Taxonomy" id="230809"/>
    <lineage>
        <taxon>Eukaryota</taxon>
        <taxon>Fungi</taxon>
        <taxon>Dikarya</taxon>
        <taxon>Basidiomycota</taxon>
        <taxon>Agaricomycotina</taxon>
        <taxon>Agaricomycetes</taxon>
        <taxon>Agaricomycetidae</taxon>
        <taxon>Agaricales</taxon>
        <taxon>Marasmiineae</taxon>
        <taxon>Mycenaceae</taxon>
        <taxon>Mycena</taxon>
    </lineage>
</organism>
<comment type="cofactor">
    <cofactor evidence="2">
        <name>Mg(2+)</name>
        <dbReference type="ChEBI" id="CHEBI:18420"/>
    </cofactor>
</comment>
<dbReference type="InterPro" id="IPR037056">
    <property type="entry name" value="RNase_H1_N_sf"/>
</dbReference>
<sequence>MAAYAVKVGKQTGIYATWPECEAQVKGFAGAKYKKFKNYNEAAEWVAGVAGAASPVKPSEAASAFGSKGKKRMMFPDVKDESGWDIVYSDGACKGNGQVGSVAGVGVWWGRDDPRNIAERCPGDQTNNRAELIAILRILETTPPSERPLLIKSDSRYSISCFQDWLPKWQKNNFISSTGEPVKNAPIIRYLAAHLDARARRGQQIRLQYVKAHNGEEGNEGADAQANLGAFKPFEPERNWAQLEAKLRQNLETELQSSPLKPEPVLLEVVDEQEGFATQEPEESPSKMRKTSASSDKPKSRSTEPSKPASRPAAPQVPLYLTPSNVVQSSTTFSVQIAPEDWAQYADGLVDDDDLLADLSD</sequence>
<feature type="domain" description="RNase H type-1" evidence="13">
    <location>
        <begin position="81"/>
        <end position="231"/>
    </location>
</feature>
<evidence type="ECO:0000256" key="6">
    <source>
        <dbReference type="ARBA" id="ARBA00017721"/>
    </source>
</evidence>
<dbReference type="SUPFAM" id="SSF55658">
    <property type="entry name" value="L9 N-domain-like"/>
    <property type="match status" value="1"/>
</dbReference>
<dbReference type="InterPro" id="IPR036397">
    <property type="entry name" value="RNaseH_sf"/>
</dbReference>
<evidence type="ECO:0000256" key="5">
    <source>
        <dbReference type="ARBA" id="ARBA00012180"/>
    </source>
</evidence>
<keyword evidence="8" id="KW-0479">Metal-binding</keyword>
<dbReference type="SUPFAM" id="SSF53098">
    <property type="entry name" value="Ribonuclease H-like"/>
    <property type="match status" value="1"/>
</dbReference>
<keyword evidence="10" id="KW-0378">Hydrolase</keyword>
<proteinExistence type="inferred from homology"/>
<accession>A0AAD7J1G0</accession>
<dbReference type="PROSITE" id="PS50879">
    <property type="entry name" value="RNASE_H_1"/>
    <property type="match status" value="1"/>
</dbReference>
<keyword evidence="15" id="KW-1185">Reference proteome</keyword>
<dbReference type="AlphaFoldDB" id="A0AAD7J1G0"/>
<feature type="region of interest" description="Disordered" evidence="12">
    <location>
        <begin position="276"/>
        <end position="321"/>
    </location>
</feature>
<evidence type="ECO:0000313" key="15">
    <source>
        <dbReference type="Proteomes" id="UP001215280"/>
    </source>
</evidence>
<dbReference type="EMBL" id="JARJLG010000065">
    <property type="protein sequence ID" value="KAJ7755006.1"/>
    <property type="molecule type" value="Genomic_DNA"/>
</dbReference>
<dbReference type="InterPro" id="IPR009027">
    <property type="entry name" value="Ribosomal_bL9/RNase_H1_N"/>
</dbReference>
<dbReference type="InterPro" id="IPR050092">
    <property type="entry name" value="RNase_H"/>
</dbReference>
<comment type="function">
    <text evidence="3">Endonuclease that specifically degrades the RNA of RNA-DNA hybrids.</text>
</comment>
<evidence type="ECO:0000256" key="12">
    <source>
        <dbReference type="SAM" id="MobiDB-lite"/>
    </source>
</evidence>
<dbReference type="CDD" id="cd09280">
    <property type="entry name" value="RNase_HI_eukaryote_like"/>
    <property type="match status" value="1"/>
</dbReference>
<dbReference type="GO" id="GO:0043137">
    <property type="term" value="P:DNA replication, removal of RNA primer"/>
    <property type="evidence" value="ECO:0007669"/>
    <property type="project" value="TreeGrafter"/>
</dbReference>
<dbReference type="InterPro" id="IPR012337">
    <property type="entry name" value="RNaseH-like_sf"/>
</dbReference>
<dbReference type="EC" id="3.1.26.4" evidence="5"/>
<keyword evidence="9" id="KW-0255">Endonuclease</keyword>
<dbReference type="PANTHER" id="PTHR10642:SF26">
    <property type="entry name" value="RIBONUCLEASE H1"/>
    <property type="match status" value="1"/>
</dbReference>
<keyword evidence="7" id="KW-0540">Nuclease</keyword>
<evidence type="ECO:0000256" key="4">
    <source>
        <dbReference type="ARBA" id="ARBA00005300"/>
    </source>
</evidence>
<dbReference type="PANTHER" id="PTHR10642">
    <property type="entry name" value="RIBONUCLEASE H1"/>
    <property type="match status" value="1"/>
</dbReference>
<dbReference type="GO" id="GO:0004523">
    <property type="term" value="F:RNA-DNA hybrid ribonuclease activity"/>
    <property type="evidence" value="ECO:0007669"/>
    <property type="project" value="UniProtKB-EC"/>
</dbReference>
<gene>
    <name evidence="14" type="ORF">DFH07DRAFT_822547</name>
</gene>
<dbReference type="Pfam" id="PF01693">
    <property type="entry name" value="Cauli_VI"/>
    <property type="match status" value="1"/>
</dbReference>
<evidence type="ECO:0000313" key="14">
    <source>
        <dbReference type="EMBL" id="KAJ7755006.1"/>
    </source>
</evidence>
<evidence type="ECO:0000256" key="7">
    <source>
        <dbReference type="ARBA" id="ARBA00022722"/>
    </source>
</evidence>
<evidence type="ECO:0000256" key="8">
    <source>
        <dbReference type="ARBA" id="ARBA00022723"/>
    </source>
</evidence>
<dbReference type="Gene3D" id="3.40.970.10">
    <property type="entry name" value="Ribonuclease H1, N-terminal domain"/>
    <property type="match status" value="1"/>
</dbReference>
<evidence type="ECO:0000256" key="9">
    <source>
        <dbReference type="ARBA" id="ARBA00022759"/>
    </source>
</evidence>
<dbReference type="GO" id="GO:0046872">
    <property type="term" value="F:metal ion binding"/>
    <property type="evidence" value="ECO:0007669"/>
    <property type="project" value="UniProtKB-KW"/>
</dbReference>
<evidence type="ECO:0000256" key="1">
    <source>
        <dbReference type="ARBA" id="ARBA00000077"/>
    </source>
</evidence>
<evidence type="ECO:0000256" key="10">
    <source>
        <dbReference type="ARBA" id="ARBA00022801"/>
    </source>
</evidence>
<dbReference type="Proteomes" id="UP001215280">
    <property type="component" value="Unassembled WGS sequence"/>
</dbReference>
<dbReference type="GO" id="GO:0003676">
    <property type="term" value="F:nucleic acid binding"/>
    <property type="evidence" value="ECO:0007669"/>
    <property type="project" value="InterPro"/>
</dbReference>
<evidence type="ECO:0000259" key="13">
    <source>
        <dbReference type="PROSITE" id="PS50879"/>
    </source>
</evidence>
<evidence type="ECO:0000256" key="11">
    <source>
        <dbReference type="ARBA" id="ARBA00022842"/>
    </source>
</evidence>
<dbReference type="Gene3D" id="3.30.420.10">
    <property type="entry name" value="Ribonuclease H-like superfamily/Ribonuclease H"/>
    <property type="match status" value="1"/>
</dbReference>
<dbReference type="Pfam" id="PF00075">
    <property type="entry name" value="RNase_H"/>
    <property type="match status" value="1"/>
</dbReference>
<dbReference type="InterPro" id="IPR011320">
    <property type="entry name" value="RNase_H1_N"/>
</dbReference>
<evidence type="ECO:0000256" key="3">
    <source>
        <dbReference type="ARBA" id="ARBA00004065"/>
    </source>
</evidence>
<name>A0AAD7J1G0_9AGAR</name>
<comment type="similarity">
    <text evidence="4">Belongs to the RNase H family.</text>
</comment>
<dbReference type="InterPro" id="IPR002156">
    <property type="entry name" value="RNaseH_domain"/>
</dbReference>
<keyword evidence="11" id="KW-0460">Magnesium</keyword>
<comment type="caution">
    <text evidence="14">The sequence shown here is derived from an EMBL/GenBank/DDBJ whole genome shotgun (WGS) entry which is preliminary data.</text>
</comment>
<comment type="catalytic activity">
    <reaction evidence="1">
        <text>Endonucleolytic cleavage to 5'-phosphomonoester.</text>
        <dbReference type="EC" id="3.1.26.4"/>
    </reaction>
</comment>